<evidence type="ECO:0000313" key="2">
    <source>
        <dbReference type="Proteomes" id="UP000481153"/>
    </source>
</evidence>
<dbReference type="VEuPathDB" id="FungiDB:AeMF1_009472"/>
<reference evidence="1 2" key="1">
    <citation type="submission" date="2019-07" db="EMBL/GenBank/DDBJ databases">
        <title>Genomics analysis of Aphanomyces spp. identifies a new class of oomycete effector associated with host adaptation.</title>
        <authorList>
            <person name="Gaulin E."/>
        </authorList>
    </citation>
    <scope>NUCLEOTIDE SEQUENCE [LARGE SCALE GENOMIC DNA]</scope>
    <source>
        <strain evidence="1 2">ATCC 201684</strain>
    </source>
</reference>
<comment type="caution">
    <text evidence="1">The sequence shown here is derived from an EMBL/GenBank/DDBJ whole genome shotgun (WGS) entry which is preliminary data.</text>
</comment>
<accession>A0A6G0XW31</accession>
<dbReference type="Proteomes" id="UP000481153">
    <property type="component" value="Unassembled WGS sequence"/>
</dbReference>
<organism evidence="1 2">
    <name type="scientific">Aphanomyces euteiches</name>
    <dbReference type="NCBI Taxonomy" id="100861"/>
    <lineage>
        <taxon>Eukaryota</taxon>
        <taxon>Sar</taxon>
        <taxon>Stramenopiles</taxon>
        <taxon>Oomycota</taxon>
        <taxon>Saprolegniomycetes</taxon>
        <taxon>Saprolegniales</taxon>
        <taxon>Verrucalvaceae</taxon>
        <taxon>Aphanomyces</taxon>
    </lineage>
</organism>
<protein>
    <submittedName>
        <fullName evidence="1">Uncharacterized protein</fullName>
    </submittedName>
</protein>
<proteinExistence type="predicted"/>
<gene>
    <name evidence="1" type="ORF">Ae201684_001062</name>
</gene>
<sequence>MEHTVAEVRHARWTSFNEKVQAIEGSYEHVAYSKLTWNQVKQGFVRTERHTFRHAKTPQEEIQCVYDDMQVFKTPHSSPEQGKEMTSKQFIAPIVISLTKWNKRLKISFEGGVNGNDVCAEGHCEFESPIDNKRFRIVDMKTSDVDQAKYELANVERLPAQTILTDFKTWHFYRSERYLRGQSRRFSGY</sequence>
<dbReference type="AlphaFoldDB" id="A0A6G0XW31"/>
<name>A0A6G0XW31_9STRA</name>
<evidence type="ECO:0000313" key="1">
    <source>
        <dbReference type="EMBL" id="KAF0744595.1"/>
    </source>
</evidence>
<dbReference type="EMBL" id="VJMJ01000009">
    <property type="protein sequence ID" value="KAF0744595.1"/>
    <property type="molecule type" value="Genomic_DNA"/>
</dbReference>
<keyword evidence="2" id="KW-1185">Reference proteome</keyword>